<organism evidence="1 2">
    <name type="scientific">Heyndrickxia camelliae</name>
    <dbReference type="NCBI Taxonomy" id="1707093"/>
    <lineage>
        <taxon>Bacteria</taxon>
        <taxon>Bacillati</taxon>
        <taxon>Bacillota</taxon>
        <taxon>Bacilli</taxon>
        <taxon>Bacillales</taxon>
        <taxon>Bacillaceae</taxon>
        <taxon>Heyndrickxia</taxon>
    </lineage>
</organism>
<accession>A0A2N3LFS6</accession>
<reference evidence="1 2" key="1">
    <citation type="submission" date="2017-11" db="EMBL/GenBank/DDBJ databases">
        <title>Bacillus camelliae sp. nov., isolated from pu'er tea.</title>
        <authorList>
            <person name="Niu L."/>
        </authorList>
    </citation>
    <scope>NUCLEOTIDE SEQUENCE [LARGE SCALE GENOMIC DNA]</scope>
    <source>
        <strain evidence="1 2">7578-1</strain>
    </source>
</reference>
<evidence type="ECO:0000313" key="2">
    <source>
        <dbReference type="Proteomes" id="UP000233440"/>
    </source>
</evidence>
<proteinExistence type="predicted"/>
<name>A0A2N3LFS6_9BACI</name>
<keyword evidence="2" id="KW-1185">Reference proteome</keyword>
<dbReference type="AlphaFoldDB" id="A0A2N3LFS6"/>
<dbReference type="EMBL" id="PIQO01000017">
    <property type="protein sequence ID" value="PKR83502.1"/>
    <property type="molecule type" value="Genomic_DNA"/>
</dbReference>
<sequence length="66" mass="7714">MKQFLGTLKLAISKVMNLQFNDFVAKFDSMNVKSCKLQVELMDGSLHMIDVDDHFFKWEEEEDIGK</sequence>
<comment type="caution">
    <text evidence="1">The sequence shown here is derived from an EMBL/GenBank/DDBJ whole genome shotgun (WGS) entry which is preliminary data.</text>
</comment>
<gene>
    <name evidence="1" type="ORF">CWO92_18205</name>
</gene>
<protein>
    <submittedName>
        <fullName evidence="1">Uncharacterized protein</fullName>
    </submittedName>
</protein>
<evidence type="ECO:0000313" key="1">
    <source>
        <dbReference type="EMBL" id="PKR83502.1"/>
    </source>
</evidence>
<dbReference type="Proteomes" id="UP000233440">
    <property type="component" value="Unassembled WGS sequence"/>
</dbReference>
<dbReference type="RefSeq" id="WP_101355642.1">
    <property type="nucleotide sequence ID" value="NZ_PIQO01000017.1"/>
</dbReference>